<dbReference type="PRINTS" id="PR00301">
    <property type="entry name" value="HEATSHOCK70"/>
</dbReference>
<name>A0A8S2D270_9BILA</name>
<feature type="compositionally biased region" description="Basic and acidic residues" evidence="4">
    <location>
        <begin position="306"/>
        <end position="323"/>
    </location>
</feature>
<keyword evidence="3" id="KW-0067">ATP-binding</keyword>
<feature type="compositionally biased region" description="Polar residues" evidence="4">
    <location>
        <begin position="295"/>
        <end position="305"/>
    </location>
</feature>
<dbReference type="Gene3D" id="3.90.640.10">
    <property type="entry name" value="Actin, Chain A, domain 4"/>
    <property type="match status" value="1"/>
</dbReference>
<evidence type="ECO:0000313" key="7">
    <source>
        <dbReference type="Proteomes" id="UP000677228"/>
    </source>
</evidence>
<dbReference type="Proteomes" id="UP000682733">
    <property type="component" value="Unassembled WGS sequence"/>
</dbReference>
<protein>
    <recommendedName>
        <fullName evidence="8">Heat shock protein 70</fullName>
    </recommendedName>
</protein>
<dbReference type="InterPro" id="IPR043129">
    <property type="entry name" value="ATPase_NBD"/>
</dbReference>
<sequence length="323" mass="35120">MQRLKDMAEKTKIDLSGSKEANIVLPFIAMTPNGPLNVEKSLTRAKFESLASALLERTRKPVLDALNEAKVKASELNEVLLVGGSTRMPAVEALVKLLTGKEPNRTINPDEVVAVGAAIQAGVLTGEVKDVLLLDVTPLSLGIETVGGISTPVISRNTTIPVSKSQIFSTAVDNQPAVDIHIVQGERQFVKDNKSLGNFNLSGIDPAPRGIPQIEITYSLDANGILDVSAKDLKTNKQASITIKNSEGLSEAEIKRMVEDADKYRESDLKLKETIELKNRAEMMITTLEKAGSTEEAQNMSPEQRQQGEGELNHMKTLLKEER</sequence>
<dbReference type="AlphaFoldDB" id="A0A8S2D270"/>
<evidence type="ECO:0000256" key="2">
    <source>
        <dbReference type="ARBA" id="ARBA00022741"/>
    </source>
</evidence>
<gene>
    <name evidence="5" type="ORF">OVA965_LOCUS5849</name>
    <name evidence="6" type="ORF">TMI583_LOCUS5846</name>
</gene>
<dbReference type="Gene3D" id="2.60.34.10">
    <property type="entry name" value="Substrate Binding Domain Of DNAk, Chain A, domain 1"/>
    <property type="match status" value="1"/>
</dbReference>
<evidence type="ECO:0008006" key="8">
    <source>
        <dbReference type="Google" id="ProtNLM"/>
    </source>
</evidence>
<dbReference type="Pfam" id="PF00012">
    <property type="entry name" value="HSP70"/>
    <property type="match status" value="1"/>
</dbReference>
<dbReference type="SUPFAM" id="SSF53067">
    <property type="entry name" value="Actin-like ATPase domain"/>
    <property type="match status" value="1"/>
</dbReference>
<evidence type="ECO:0000313" key="6">
    <source>
        <dbReference type="EMBL" id="CAF3609473.1"/>
    </source>
</evidence>
<proteinExistence type="inferred from homology"/>
<dbReference type="FunFam" id="2.60.34.10:FF:000014">
    <property type="entry name" value="Chaperone protein DnaK HSP70"/>
    <property type="match status" value="1"/>
</dbReference>
<dbReference type="PANTHER" id="PTHR19375">
    <property type="entry name" value="HEAT SHOCK PROTEIN 70KDA"/>
    <property type="match status" value="1"/>
</dbReference>
<dbReference type="InterPro" id="IPR029047">
    <property type="entry name" value="HSP70_peptide-bd_sf"/>
</dbReference>
<dbReference type="Gene3D" id="3.30.420.40">
    <property type="match status" value="2"/>
</dbReference>
<dbReference type="Proteomes" id="UP000677228">
    <property type="component" value="Unassembled WGS sequence"/>
</dbReference>
<dbReference type="EMBL" id="CAJOBA010001690">
    <property type="protein sequence ID" value="CAF3609473.1"/>
    <property type="molecule type" value="Genomic_DNA"/>
</dbReference>
<dbReference type="EMBL" id="CAJNOK010001690">
    <property type="protein sequence ID" value="CAF0825044.1"/>
    <property type="molecule type" value="Genomic_DNA"/>
</dbReference>
<accession>A0A8S2D270</accession>
<evidence type="ECO:0000256" key="1">
    <source>
        <dbReference type="ARBA" id="ARBA00007381"/>
    </source>
</evidence>
<reference evidence="5" key="1">
    <citation type="submission" date="2021-02" db="EMBL/GenBank/DDBJ databases">
        <authorList>
            <person name="Nowell W R."/>
        </authorList>
    </citation>
    <scope>NUCLEOTIDE SEQUENCE</scope>
</reference>
<dbReference type="FunFam" id="3.90.640.10:FF:000003">
    <property type="entry name" value="Molecular chaperone DnaK"/>
    <property type="match status" value="1"/>
</dbReference>
<evidence type="ECO:0000256" key="3">
    <source>
        <dbReference type="ARBA" id="ARBA00022840"/>
    </source>
</evidence>
<dbReference type="InterPro" id="IPR013126">
    <property type="entry name" value="Hsp_70_fam"/>
</dbReference>
<dbReference type="InterPro" id="IPR018181">
    <property type="entry name" value="Heat_shock_70_CS"/>
</dbReference>
<organism evidence="5 7">
    <name type="scientific">Didymodactylos carnosus</name>
    <dbReference type="NCBI Taxonomy" id="1234261"/>
    <lineage>
        <taxon>Eukaryota</taxon>
        <taxon>Metazoa</taxon>
        <taxon>Spiralia</taxon>
        <taxon>Gnathifera</taxon>
        <taxon>Rotifera</taxon>
        <taxon>Eurotatoria</taxon>
        <taxon>Bdelloidea</taxon>
        <taxon>Philodinida</taxon>
        <taxon>Philodinidae</taxon>
        <taxon>Didymodactylos</taxon>
    </lineage>
</organism>
<dbReference type="GO" id="GO:0005524">
    <property type="term" value="F:ATP binding"/>
    <property type="evidence" value="ECO:0007669"/>
    <property type="project" value="UniProtKB-KW"/>
</dbReference>
<dbReference type="PROSITE" id="PS01036">
    <property type="entry name" value="HSP70_3"/>
    <property type="match status" value="1"/>
</dbReference>
<evidence type="ECO:0000313" key="5">
    <source>
        <dbReference type="EMBL" id="CAF0825044.1"/>
    </source>
</evidence>
<evidence type="ECO:0000256" key="4">
    <source>
        <dbReference type="SAM" id="MobiDB-lite"/>
    </source>
</evidence>
<dbReference type="GO" id="GO:0140662">
    <property type="term" value="F:ATP-dependent protein folding chaperone"/>
    <property type="evidence" value="ECO:0007669"/>
    <property type="project" value="InterPro"/>
</dbReference>
<comment type="caution">
    <text evidence="5">The sequence shown here is derived from an EMBL/GenBank/DDBJ whole genome shotgun (WGS) entry which is preliminary data.</text>
</comment>
<comment type="similarity">
    <text evidence="1">Belongs to the heat shock protein 70 family.</text>
</comment>
<keyword evidence="2" id="KW-0547">Nucleotide-binding</keyword>
<dbReference type="SUPFAM" id="SSF100920">
    <property type="entry name" value="Heat shock protein 70kD (HSP70), peptide-binding domain"/>
    <property type="match status" value="1"/>
</dbReference>
<feature type="region of interest" description="Disordered" evidence="4">
    <location>
        <begin position="290"/>
        <end position="323"/>
    </location>
</feature>